<protein>
    <recommendedName>
        <fullName evidence="5">Secreted protein</fullName>
    </recommendedName>
</protein>
<dbReference type="AlphaFoldDB" id="A0A9P8TNY5"/>
<reference evidence="3" key="2">
    <citation type="submission" date="2021-01" db="EMBL/GenBank/DDBJ databases">
        <authorList>
            <person name="Schikora-Tamarit M.A."/>
        </authorList>
    </citation>
    <scope>NUCLEOTIDE SEQUENCE</scope>
    <source>
        <strain evidence="3">CBS2887</strain>
    </source>
</reference>
<sequence>MKFTSYLCLLSSISLGFSSPIPLSDINTDGLQAEDLTPSFLLQQELSSVLLSETNVNAKMLSSSRVLKESDDILVIPKNQLFEKSLNSLGLKDLVRYSKKFKLQNLNRDTDLEILIPEGATPFFIFNSTNSLQLPQEQSRSEYTKFIEQSAPFRIPEFSSLIDYFLVLPIPENFKHSKQFINKLNNGVITLSSEKLPLFKHEFSRSNSPLMVFLFKSGEDAIENNELNVPLMNTKGPIGAEGLNQFFDFFATTWAKDISFSQLVHGVFCTLNVDFIAQSYCIKVKEDLSNLALFPVYSRDQRKLEKREKVSRLGKHIIGKYSDSEVDIEDNGLNIPTTILKGEVSLTTPESVDSDSFEVYRPRGKGYSQVVSKLKSVAKPKVLHDSTSQLDKRSINDAMITSDNVKDIQDKLHQRLRTKKIKDKKIRENGNTFVVSKLNDPHTGNTGESQRSKINVAKSNKNSNSFEIYDAKKSELNLNENNVNSKIHSPISESTPKSRNSGKKNPVKLTSHRSQGEKPEELFLTSEKQRGAKTSDFSQQGCAPVTWYNVFHHSVFGKTKFCGIDA</sequence>
<keyword evidence="2" id="KW-0732">Signal</keyword>
<evidence type="ECO:0000256" key="1">
    <source>
        <dbReference type="SAM" id="MobiDB-lite"/>
    </source>
</evidence>
<dbReference type="OrthoDB" id="4013163at2759"/>
<proteinExistence type="predicted"/>
<accession>A0A9P8TNY5</accession>
<feature type="signal peptide" evidence="2">
    <location>
        <begin position="1"/>
        <end position="18"/>
    </location>
</feature>
<dbReference type="Proteomes" id="UP000774326">
    <property type="component" value="Unassembled WGS sequence"/>
</dbReference>
<organism evidence="3 4">
    <name type="scientific">Wickerhamomyces pijperi</name>
    <name type="common">Yeast</name>
    <name type="synonym">Pichia pijperi</name>
    <dbReference type="NCBI Taxonomy" id="599730"/>
    <lineage>
        <taxon>Eukaryota</taxon>
        <taxon>Fungi</taxon>
        <taxon>Dikarya</taxon>
        <taxon>Ascomycota</taxon>
        <taxon>Saccharomycotina</taxon>
        <taxon>Saccharomycetes</taxon>
        <taxon>Phaffomycetales</taxon>
        <taxon>Wickerhamomycetaceae</taxon>
        <taxon>Wickerhamomyces</taxon>
    </lineage>
</organism>
<feature type="chain" id="PRO_5040314139" description="Secreted protein" evidence="2">
    <location>
        <begin position="19"/>
        <end position="566"/>
    </location>
</feature>
<evidence type="ECO:0008006" key="5">
    <source>
        <dbReference type="Google" id="ProtNLM"/>
    </source>
</evidence>
<feature type="region of interest" description="Disordered" evidence="1">
    <location>
        <begin position="432"/>
        <end position="458"/>
    </location>
</feature>
<comment type="caution">
    <text evidence="3">The sequence shown here is derived from an EMBL/GenBank/DDBJ whole genome shotgun (WGS) entry which is preliminary data.</text>
</comment>
<gene>
    <name evidence="3" type="ORF">WICPIJ_003354</name>
</gene>
<feature type="compositionally biased region" description="Polar residues" evidence="1">
    <location>
        <begin position="442"/>
        <end position="458"/>
    </location>
</feature>
<keyword evidence="4" id="KW-1185">Reference proteome</keyword>
<evidence type="ECO:0000313" key="4">
    <source>
        <dbReference type="Proteomes" id="UP000774326"/>
    </source>
</evidence>
<evidence type="ECO:0000256" key="2">
    <source>
        <dbReference type="SAM" id="SignalP"/>
    </source>
</evidence>
<dbReference type="EMBL" id="JAEUBG010001843">
    <property type="protein sequence ID" value="KAH3685670.1"/>
    <property type="molecule type" value="Genomic_DNA"/>
</dbReference>
<evidence type="ECO:0000313" key="3">
    <source>
        <dbReference type="EMBL" id="KAH3685670.1"/>
    </source>
</evidence>
<feature type="region of interest" description="Disordered" evidence="1">
    <location>
        <begin position="481"/>
        <end position="522"/>
    </location>
</feature>
<name>A0A9P8TNY5_WICPI</name>
<reference evidence="3" key="1">
    <citation type="journal article" date="2021" name="Open Biol.">
        <title>Shared evolutionary footprints suggest mitochondrial oxidative damage underlies multiple complex I losses in fungi.</title>
        <authorList>
            <person name="Schikora-Tamarit M.A."/>
            <person name="Marcet-Houben M."/>
            <person name="Nosek J."/>
            <person name="Gabaldon T."/>
        </authorList>
    </citation>
    <scope>NUCLEOTIDE SEQUENCE</scope>
    <source>
        <strain evidence="3">CBS2887</strain>
    </source>
</reference>